<keyword evidence="6" id="KW-0378">Hydrolase</keyword>
<feature type="transmembrane region" description="Helical" evidence="2">
    <location>
        <begin position="358"/>
        <end position="375"/>
    </location>
</feature>
<evidence type="ECO:0000313" key="6">
    <source>
        <dbReference type="RefSeq" id="XP_033464093.1"/>
    </source>
</evidence>
<dbReference type="PANTHER" id="PTHR38121:SF5">
    <property type="entry name" value="GH16 DOMAIN-CONTAINING PROTEIN"/>
    <property type="match status" value="1"/>
</dbReference>
<keyword evidence="3" id="KW-0732">Signal</keyword>
<dbReference type="Gene3D" id="2.60.120.200">
    <property type="match status" value="1"/>
</dbReference>
<evidence type="ECO:0000313" key="5">
    <source>
        <dbReference type="Proteomes" id="UP000504637"/>
    </source>
</evidence>
<feature type="chain" id="PRO_5027102990" evidence="3">
    <location>
        <begin position="24"/>
        <end position="376"/>
    </location>
</feature>
<name>A0A6J3MJE8_9PEZI</name>
<dbReference type="AlphaFoldDB" id="A0A6J3MJE8"/>
<evidence type="ECO:0000256" key="2">
    <source>
        <dbReference type="SAM" id="Phobius"/>
    </source>
</evidence>
<accession>A0A6J3MJE8</accession>
<reference evidence="6" key="3">
    <citation type="submission" date="2025-08" db="UniProtKB">
        <authorList>
            <consortium name="RefSeq"/>
        </authorList>
    </citation>
    <scope>IDENTIFICATION</scope>
    <source>
        <strain evidence="6">CBS 342.82</strain>
    </source>
</reference>
<evidence type="ECO:0000256" key="3">
    <source>
        <dbReference type="SAM" id="SignalP"/>
    </source>
</evidence>
<dbReference type="PROSITE" id="PS51762">
    <property type="entry name" value="GH16_2"/>
    <property type="match status" value="1"/>
</dbReference>
<protein>
    <submittedName>
        <fullName evidence="6">Glycoside hydrolase family 16 protein</fullName>
    </submittedName>
</protein>
<dbReference type="InterPro" id="IPR000757">
    <property type="entry name" value="Beta-glucanase-like"/>
</dbReference>
<dbReference type="Pfam" id="PF00722">
    <property type="entry name" value="Glyco_hydro_16"/>
    <property type="match status" value="1"/>
</dbReference>
<feature type="signal peptide" evidence="3">
    <location>
        <begin position="1"/>
        <end position="23"/>
    </location>
</feature>
<dbReference type="SUPFAM" id="SSF49899">
    <property type="entry name" value="Concanavalin A-like lectins/glucanases"/>
    <property type="match status" value="1"/>
</dbReference>
<dbReference type="GeneID" id="54361424"/>
<reference evidence="6" key="1">
    <citation type="submission" date="2020-01" db="EMBL/GenBank/DDBJ databases">
        <authorList>
            <consortium name="DOE Joint Genome Institute"/>
            <person name="Haridas S."/>
            <person name="Albert R."/>
            <person name="Binder M."/>
            <person name="Bloem J."/>
            <person name="Labutti K."/>
            <person name="Salamov A."/>
            <person name="Andreopoulos B."/>
            <person name="Baker S.E."/>
            <person name="Barry K."/>
            <person name="Bills G."/>
            <person name="Bluhm B.H."/>
            <person name="Cannon C."/>
            <person name="Castanera R."/>
            <person name="Culley D.E."/>
            <person name="Daum C."/>
            <person name="Ezra D."/>
            <person name="Gonzalez J.B."/>
            <person name="Henrissat B."/>
            <person name="Kuo A."/>
            <person name="Liang C."/>
            <person name="Lipzen A."/>
            <person name="Lutzoni F."/>
            <person name="Magnuson J."/>
            <person name="Mondo S."/>
            <person name="Nolan M."/>
            <person name="Ohm R."/>
            <person name="Pangilinan J."/>
            <person name="Park H.-J."/>
            <person name="Ramirez L."/>
            <person name="Alfaro M."/>
            <person name="Sun H."/>
            <person name="Tritt A."/>
            <person name="Yoshinaga Y."/>
            <person name="Zwiers L.-H."/>
            <person name="Turgeon B.G."/>
            <person name="Goodwin S.B."/>
            <person name="Spatafora J.W."/>
            <person name="Crous P.W."/>
            <person name="Grigoriev I.V."/>
        </authorList>
    </citation>
    <scope>NUCLEOTIDE SEQUENCE</scope>
    <source>
        <strain evidence="6">CBS 342.82</strain>
    </source>
</reference>
<keyword evidence="5" id="KW-1185">Reference proteome</keyword>
<dbReference type="PANTHER" id="PTHR38121">
    <property type="entry name" value="GH16 DOMAIN-CONTAINING PROTEIN"/>
    <property type="match status" value="1"/>
</dbReference>
<sequence>MTISPISNFAIAGLLSLLGLVSAANCPCGYKLDSPSSGSILLTEAVETDFLHIGNAAKLDLWLPQEYRQTAQAANGPLGRSFDVKNVAANPLRDPHSWAGSSVRGGDPGLQLWVNRTLTPGDSGGSMVHCAEIVMQRGDILYGSFRIGLKTTTVNGTCGAFFFYRDDTSEIDMEFLSKQQLPNNASVNLVIQSPENGGLGYTAPGSPNFAHVALPREPSSGFIEYRFDWLPGRVDFFADNKLVNSMTDNIPTAPGRLHISHWSNGNPGWSAGPPSSDAALTVSYVKAYFNSSDANISAASMKACQLNTATATTCDIPEVDLSSSPAGPDGNGNGQTPFLTNSTDGNLPSLAMQKKACALVVVMHAVVLGTLLVWLF</sequence>
<reference evidence="6" key="2">
    <citation type="submission" date="2020-04" db="EMBL/GenBank/DDBJ databases">
        <authorList>
            <consortium name="NCBI Genome Project"/>
        </authorList>
    </citation>
    <scope>NUCLEOTIDE SEQUENCE</scope>
    <source>
        <strain evidence="6">CBS 342.82</strain>
    </source>
</reference>
<keyword evidence="2" id="KW-1133">Transmembrane helix</keyword>
<organism evidence="6">
    <name type="scientific">Dissoconium aciculare CBS 342.82</name>
    <dbReference type="NCBI Taxonomy" id="1314786"/>
    <lineage>
        <taxon>Eukaryota</taxon>
        <taxon>Fungi</taxon>
        <taxon>Dikarya</taxon>
        <taxon>Ascomycota</taxon>
        <taxon>Pezizomycotina</taxon>
        <taxon>Dothideomycetes</taxon>
        <taxon>Dothideomycetidae</taxon>
        <taxon>Mycosphaerellales</taxon>
        <taxon>Dissoconiaceae</taxon>
        <taxon>Dissoconium</taxon>
    </lineage>
</organism>
<gene>
    <name evidence="6" type="ORF">K489DRAFT_375146</name>
</gene>
<dbReference type="GO" id="GO:0004553">
    <property type="term" value="F:hydrolase activity, hydrolyzing O-glycosyl compounds"/>
    <property type="evidence" value="ECO:0007669"/>
    <property type="project" value="InterPro"/>
</dbReference>
<evidence type="ECO:0000256" key="1">
    <source>
        <dbReference type="SAM" id="MobiDB-lite"/>
    </source>
</evidence>
<dbReference type="Proteomes" id="UP000504637">
    <property type="component" value="Unplaced"/>
</dbReference>
<dbReference type="GO" id="GO:0005975">
    <property type="term" value="P:carbohydrate metabolic process"/>
    <property type="evidence" value="ECO:0007669"/>
    <property type="project" value="InterPro"/>
</dbReference>
<keyword evidence="2" id="KW-0472">Membrane</keyword>
<dbReference type="InterPro" id="IPR013320">
    <property type="entry name" value="ConA-like_dom_sf"/>
</dbReference>
<feature type="region of interest" description="Disordered" evidence="1">
    <location>
        <begin position="319"/>
        <end position="341"/>
    </location>
</feature>
<dbReference type="RefSeq" id="XP_033464093.1">
    <property type="nucleotide sequence ID" value="XM_033603624.1"/>
</dbReference>
<dbReference type="CDD" id="cd00413">
    <property type="entry name" value="Glyco_hydrolase_16"/>
    <property type="match status" value="1"/>
</dbReference>
<evidence type="ECO:0000259" key="4">
    <source>
        <dbReference type="PROSITE" id="PS51762"/>
    </source>
</evidence>
<proteinExistence type="predicted"/>
<dbReference type="OrthoDB" id="25131at2759"/>
<feature type="domain" description="GH16" evidence="4">
    <location>
        <begin position="60"/>
        <end position="293"/>
    </location>
</feature>
<keyword evidence="2" id="KW-0812">Transmembrane</keyword>